<protein>
    <recommendedName>
        <fullName evidence="6">Leucine-rich repeat-containing protein 9</fullName>
    </recommendedName>
</protein>
<evidence type="ECO:0000256" key="2">
    <source>
        <dbReference type="ARBA" id="ARBA00022737"/>
    </source>
</evidence>
<comment type="caution">
    <text evidence="4">The sequence shown here is derived from an EMBL/GenBank/DDBJ whole genome shotgun (WGS) entry which is preliminary data.</text>
</comment>
<dbReference type="SUPFAM" id="SSF52058">
    <property type="entry name" value="L domain-like"/>
    <property type="match status" value="1"/>
</dbReference>
<dbReference type="PANTHER" id="PTHR46652:SF3">
    <property type="entry name" value="LEUCINE-RICH REPEAT-CONTAINING PROTEIN 9"/>
    <property type="match status" value="1"/>
</dbReference>
<dbReference type="SMART" id="SM00364">
    <property type="entry name" value="LRR_BAC"/>
    <property type="match status" value="7"/>
</dbReference>
<name>A0AAV2I2T5_LYMST</name>
<dbReference type="Pfam" id="PF14580">
    <property type="entry name" value="LRR_9"/>
    <property type="match status" value="3"/>
</dbReference>
<evidence type="ECO:0000313" key="5">
    <source>
        <dbReference type="Proteomes" id="UP001497497"/>
    </source>
</evidence>
<dbReference type="Pfam" id="PF13855">
    <property type="entry name" value="LRR_8"/>
    <property type="match status" value="1"/>
</dbReference>
<dbReference type="SUPFAM" id="SSF52075">
    <property type="entry name" value="Outer arm dynein light chain 1"/>
    <property type="match status" value="2"/>
</dbReference>
<dbReference type="PANTHER" id="PTHR46652">
    <property type="entry name" value="LEUCINE-RICH REPEAT AND IQ DOMAIN-CONTAINING PROTEIN 1-RELATED"/>
    <property type="match status" value="1"/>
</dbReference>
<evidence type="ECO:0008006" key="6">
    <source>
        <dbReference type="Google" id="ProtNLM"/>
    </source>
</evidence>
<dbReference type="InterPro" id="IPR001611">
    <property type="entry name" value="Leu-rich_rpt"/>
</dbReference>
<dbReference type="EMBL" id="CAXITT010000408">
    <property type="protein sequence ID" value="CAL1540956.1"/>
    <property type="molecule type" value="Genomic_DNA"/>
</dbReference>
<dbReference type="InterPro" id="IPR003591">
    <property type="entry name" value="Leu-rich_rpt_typical-subtyp"/>
</dbReference>
<reference evidence="4 5" key="1">
    <citation type="submission" date="2024-04" db="EMBL/GenBank/DDBJ databases">
        <authorList>
            <consortium name="Genoscope - CEA"/>
            <person name="William W."/>
        </authorList>
    </citation>
    <scope>NUCLEOTIDE SEQUENCE [LARGE SCALE GENOMIC DNA]</scope>
</reference>
<gene>
    <name evidence="4" type="ORF">GSLYS_00014605001</name>
</gene>
<dbReference type="Gene3D" id="3.90.228.10">
    <property type="match status" value="1"/>
</dbReference>
<feature type="compositionally biased region" description="Polar residues" evidence="3">
    <location>
        <begin position="1469"/>
        <end position="1481"/>
    </location>
</feature>
<evidence type="ECO:0000256" key="3">
    <source>
        <dbReference type="SAM" id="MobiDB-lite"/>
    </source>
</evidence>
<organism evidence="4 5">
    <name type="scientific">Lymnaea stagnalis</name>
    <name type="common">Great pond snail</name>
    <name type="synonym">Helix stagnalis</name>
    <dbReference type="NCBI Taxonomy" id="6523"/>
    <lineage>
        <taxon>Eukaryota</taxon>
        <taxon>Metazoa</taxon>
        <taxon>Spiralia</taxon>
        <taxon>Lophotrochozoa</taxon>
        <taxon>Mollusca</taxon>
        <taxon>Gastropoda</taxon>
        <taxon>Heterobranchia</taxon>
        <taxon>Euthyneura</taxon>
        <taxon>Panpulmonata</taxon>
        <taxon>Hygrophila</taxon>
        <taxon>Lymnaeoidea</taxon>
        <taxon>Lymnaeidae</taxon>
        <taxon>Lymnaea</taxon>
    </lineage>
</organism>
<keyword evidence="5" id="KW-1185">Reference proteome</keyword>
<dbReference type="Gene3D" id="3.80.10.10">
    <property type="entry name" value="Ribonuclease Inhibitor"/>
    <property type="match status" value="7"/>
</dbReference>
<keyword evidence="1" id="KW-0433">Leucine-rich repeat</keyword>
<dbReference type="PROSITE" id="PS51450">
    <property type="entry name" value="LRR"/>
    <property type="match status" value="12"/>
</dbReference>
<dbReference type="SMART" id="SM00369">
    <property type="entry name" value="LRR_TYP"/>
    <property type="match status" value="12"/>
</dbReference>
<dbReference type="InterPro" id="IPR032675">
    <property type="entry name" value="LRR_dom_sf"/>
</dbReference>
<evidence type="ECO:0000256" key="1">
    <source>
        <dbReference type="ARBA" id="ARBA00022614"/>
    </source>
</evidence>
<feature type="region of interest" description="Disordered" evidence="3">
    <location>
        <begin position="1446"/>
        <end position="1481"/>
    </location>
</feature>
<keyword evidence="2" id="KW-0677">Repeat</keyword>
<evidence type="ECO:0000313" key="4">
    <source>
        <dbReference type="EMBL" id="CAL1540956.1"/>
    </source>
</evidence>
<proteinExistence type="predicted"/>
<accession>A0AAV2I2T5</accession>
<dbReference type="SMART" id="SM00365">
    <property type="entry name" value="LRR_SD22"/>
    <property type="match status" value="18"/>
</dbReference>
<sequence>MFTGAMSNLNVDAKHILIPISAISPSTDIAPSENDQESPRPQLSFKSNDEEILREVCLNNGINYKKLYLEGPETTVLEMFFSGYPRLIGMHHFPNLTTLTVIGQSVSRLEGLTDLPYLDELWVAECQLTKIEGLEKCKSLIKLYLYGNKISVIENINHLLNLKTLWLNNNLIRNIENLNTLGKLKELNIAENLIEKIGNALVYNIQLEELNMSGNPLWSLRDLTCLVKLPKLTRLSLKDPLYHSCPASQLCNYSTHVLYHLPKLTSLDTIDITSKQLADLAEGTVNKKKMFYNMRAKTIRRNMADLLRRLEMTSKELLELPHSKIKILNFVIKEMEREKELGNFSDAGDSDPESERDVNYCKGKVKSPFKVKLQTLKQKRKRWETKANEIESYAKLSETRVHQMAEMMVKRLLVELETGGNVRFEDGLPVDPWFSSCHDLVLSRFCAYDYRDLGVTGIKIHRIIRIHNRMLRTQFDRSIVALTETNKGEYYPSAKNTAYKKSLEYLFWMSDPEMEGGVSEAFRIPEEGFMDAETYKKLGRDGAIPLSNSISLADRRRISYCLKIKKEQDIDSCPFRYGQLIVAKTHLGKSVVALDEKQISKASYPKMDSVFKPRKKCVPKEKKVEDDGCECSARQCEWYIFNSNLVLPEYIIDFEYITKLKSHCPFQHLNEDLLSEKPRKYKTPIVRQADNESDSDSEAIKMEPELKSRTRILYLNDEILKETCQMDNLNKITELNLHGNSLTKLRPLQVLINLKRLIISFNELIRLDDLANMQQLQFIDASFNKIYTLEGMKGLMDLKELNISWNKLVNTREELSILRKHLGSLQILDLRNNPWLKAKDLRLRTIGRLRNLHMLDGKHVGEEEATLALRCAAGSRISQLSLMAHTRTDSEVPRSLSLGDSAHIITMISRNRPMKTSEADTKWYSQVTTLNLDNQHITKLSNLDRLENLMWASFNSNDLTRIEGLENCTQLLELSLTNNCIAHLEGLSKLTNIQRLDLSYNCLTSIDTGVLAVMTSLMSLSVESNQLTSLAGLQSCAALTELYIGNNNISNIREVFLLKSLPNLVILDMYGNPMVTAVENYRLFIIYHLRALKALDGSAIEVQEGSTAKDMFGGRLTLDFVAEKLGHSTFAEIRELDLPNCAIRTVDLGTGELFINLRSVNLEHNNLQSFSGLIHLTNLRVLCLNHNHIECIMPRSKTALPVNKKNVGPCKNVDYFAQNCSPVLENLEVLHLGYNGIKDITSLQLNRLPSLKALFLQGNEITKIEGLEGLHDLRELVLDKNKIKQITETSFSGQWNLQELHIEENRLKDMSGLGSMENLMRLYMGVNRIADPAELEKLEPLRNLTEISLTNNPVSRRMIHRVILIHRLQHLLVIDGIAISEEERNKSEFYYTDQTPPVSANLFSTNETSLPGITNSKPSIQVKVTNMQLGSAAMWGSSAYVDEELSQRASRSKRATREPSRQPFGLSGGNSAPPGTNNSNSRMQYLYLNQLPFNISQSSEYVETIARLNQQRSSKR</sequence>
<dbReference type="InterPro" id="IPR050836">
    <property type="entry name" value="SDS22/Internalin_LRR"/>
</dbReference>
<dbReference type="Proteomes" id="UP001497497">
    <property type="component" value="Unassembled WGS sequence"/>
</dbReference>